<organism evidence="1 2">
    <name type="scientific">Massiliimalia timonensis</name>
    <dbReference type="NCBI Taxonomy" id="1987501"/>
    <lineage>
        <taxon>Bacteria</taxon>
        <taxon>Bacillati</taxon>
        <taxon>Bacillota</taxon>
        <taxon>Clostridia</taxon>
        <taxon>Eubacteriales</taxon>
        <taxon>Oscillospiraceae</taxon>
        <taxon>Massiliimalia</taxon>
    </lineage>
</organism>
<protein>
    <submittedName>
        <fullName evidence="1">Uncharacterized protein</fullName>
    </submittedName>
</protein>
<accession>A0A8J6PFI7</accession>
<dbReference type="Proteomes" id="UP000632659">
    <property type="component" value="Unassembled WGS sequence"/>
</dbReference>
<dbReference type="EMBL" id="JACRTL010000005">
    <property type="protein sequence ID" value="MBC8611416.1"/>
    <property type="molecule type" value="Genomic_DNA"/>
</dbReference>
<keyword evidence="2" id="KW-1185">Reference proteome</keyword>
<reference evidence="1" key="1">
    <citation type="submission" date="2020-08" db="EMBL/GenBank/DDBJ databases">
        <title>Genome public.</title>
        <authorList>
            <person name="Liu C."/>
            <person name="Sun Q."/>
        </authorList>
    </citation>
    <scope>NUCLEOTIDE SEQUENCE</scope>
    <source>
        <strain evidence="1">NSJ-15</strain>
    </source>
</reference>
<proteinExistence type="predicted"/>
<dbReference type="AlphaFoldDB" id="A0A8J6PFI7"/>
<evidence type="ECO:0000313" key="2">
    <source>
        <dbReference type="Proteomes" id="UP000632659"/>
    </source>
</evidence>
<gene>
    <name evidence="1" type="ORF">H8702_09920</name>
</gene>
<comment type="caution">
    <text evidence="1">The sequence shown here is derived from an EMBL/GenBank/DDBJ whole genome shotgun (WGS) entry which is preliminary data.</text>
</comment>
<sequence length="225" mass="26811">METFYTAIGKFEIYTDKHGKRFPVVRNGREMYCITMEELLIWSSLLYNVCTFEIAEKLFHEKEQEYRVWRTGRFEDYMEQLEQKGLVLSGTGWIPADAIYDLIGNLHIFPRKIKLSEQLKRFCELTIKRKIPVYITKRLFARIRYTDDQKKLLKLLNHSSLSADELIYCVDHQITEIPSPEKLSDRIWSDSEGNNWSGSSSENRNWVIQEIVNLYLWKQIDLQIK</sequence>
<name>A0A8J6PFI7_9FIRM</name>
<evidence type="ECO:0000313" key="1">
    <source>
        <dbReference type="EMBL" id="MBC8611416.1"/>
    </source>
</evidence>
<dbReference type="RefSeq" id="WP_187536633.1">
    <property type="nucleotide sequence ID" value="NZ_JACRTL010000005.1"/>
</dbReference>